<evidence type="ECO:0000313" key="5">
    <source>
        <dbReference type="Proteomes" id="UP000176639"/>
    </source>
</evidence>
<dbReference type="InterPro" id="IPR011768">
    <property type="entry name" value="Transl_elongation_fac_P"/>
</dbReference>
<dbReference type="InterPro" id="IPR013852">
    <property type="entry name" value="Transl_elong_P/YeiP_CS"/>
</dbReference>
<comment type="caution">
    <text evidence="4">The sequence shown here is derived from an EMBL/GenBank/DDBJ whole genome shotgun (WGS) entry which is preliminary data.</text>
</comment>
<dbReference type="InterPro" id="IPR015365">
    <property type="entry name" value="Elong-fact-P_C"/>
</dbReference>
<dbReference type="HAMAP" id="MF_00141">
    <property type="entry name" value="EF_P"/>
    <property type="match status" value="1"/>
</dbReference>
<dbReference type="GO" id="GO:0043043">
    <property type="term" value="P:peptide biosynthetic process"/>
    <property type="evidence" value="ECO:0007669"/>
    <property type="project" value="InterPro"/>
</dbReference>
<dbReference type="CDD" id="cd05794">
    <property type="entry name" value="S1_EF-P_repeat_2"/>
    <property type="match status" value="1"/>
</dbReference>
<dbReference type="PIRSF" id="PIRSF005901">
    <property type="entry name" value="EF-P"/>
    <property type="match status" value="1"/>
</dbReference>
<keyword evidence="2" id="KW-0251">Elongation factor</keyword>
<comment type="similarity">
    <text evidence="1 2">Belongs to the elongation factor P family.</text>
</comment>
<dbReference type="GO" id="GO:0005829">
    <property type="term" value="C:cytosol"/>
    <property type="evidence" value="ECO:0007669"/>
    <property type="project" value="UniProtKB-ARBA"/>
</dbReference>
<dbReference type="SMART" id="SM00841">
    <property type="entry name" value="Elong-fact-P_C"/>
    <property type="match status" value="1"/>
</dbReference>
<name>A0A1F5AZC2_9BACT</name>
<dbReference type="Pfam" id="PF09285">
    <property type="entry name" value="Elong-fact-P_C"/>
    <property type="match status" value="1"/>
</dbReference>
<dbReference type="Gene3D" id="2.30.30.30">
    <property type="match status" value="1"/>
</dbReference>
<dbReference type="Gene3D" id="2.40.50.140">
    <property type="entry name" value="Nucleic acid-binding proteins"/>
    <property type="match status" value="2"/>
</dbReference>
<dbReference type="UniPathway" id="UPA00345"/>
<dbReference type="EMBL" id="MEYI01000029">
    <property type="protein sequence ID" value="OGD23750.1"/>
    <property type="molecule type" value="Genomic_DNA"/>
</dbReference>
<evidence type="ECO:0000259" key="3">
    <source>
        <dbReference type="SMART" id="SM00841"/>
    </source>
</evidence>
<dbReference type="InterPro" id="IPR008991">
    <property type="entry name" value="Translation_prot_SH3-like_sf"/>
</dbReference>
<dbReference type="InterPro" id="IPR013185">
    <property type="entry name" value="Transl_elong_KOW-like"/>
</dbReference>
<dbReference type="SUPFAM" id="SSF50249">
    <property type="entry name" value="Nucleic acid-binding proteins"/>
    <property type="match status" value="1"/>
</dbReference>
<feature type="domain" description="Elongation factor P C-terminal" evidence="3">
    <location>
        <begin position="130"/>
        <end position="185"/>
    </location>
</feature>
<dbReference type="PANTHER" id="PTHR30053">
    <property type="entry name" value="ELONGATION FACTOR P"/>
    <property type="match status" value="1"/>
</dbReference>
<reference evidence="4 5" key="1">
    <citation type="journal article" date="2016" name="Nat. Commun.">
        <title>Thousands of microbial genomes shed light on interconnected biogeochemical processes in an aquifer system.</title>
        <authorList>
            <person name="Anantharaman K."/>
            <person name="Brown C.T."/>
            <person name="Hug L.A."/>
            <person name="Sharon I."/>
            <person name="Castelle C.J."/>
            <person name="Probst A.J."/>
            <person name="Thomas B.C."/>
            <person name="Singh A."/>
            <person name="Wilkins M.J."/>
            <person name="Karaoz U."/>
            <person name="Brodie E.L."/>
            <person name="Williams K.H."/>
            <person name="Hubbard S.S."/>
            <person name="Banfield J.F."/>
        </authorList>
    </citation>
    <scope>NUCLEOTIDE SEQUENCE [LARGE SCALE GENOMIC DNA]</scope>
</reference>
<dbReference type="Proteomes" id="UP000176639">
    <property type="component" value="Unassembled WGS sequence"/>
</dbReference>
<keyword evidence="2" id="KW-0963">Cytoplasm</keyword>
<organism evidence="4 5">
    <name type="scientific">Candidatus Azambacteria bacterium RBG_16_47_10</name>
    <dbReference type="NCBI Taxonomy" id="1797292"/>
    <lineage>
        <taxon>Bacteria</taxon>
        <taxon>Candidatus Azamiibacteriota</taxon>
    </lineage>
</organism>
<dbReference type="FunFam" id="2.40.50.140:FF:000004">
    <property type="entry name" value="Elongation factor P"/>
    <property type="match status" value="1"/>
</dbReference>
<gene>
    <name evidence="2" type="primary">efp</name>
    <name evidence="4" type="ORF">A2Z10_01800</name>
</gene>
<comment type="function">
    <text evidence="2">Involved in peptide bond synthesis. Stimulates efficient translation and peptide-bond synthesis on native or reconstituted 70S ribosomes in vitro. Probably functions indirectly by altering the affinity of the ribosome for aminoacyl-tRNA, thus increasing their reactivity as acceptors for peptidyl transferase.</text>
</comment>
<evidence type="ECO:0000313" key="4">
    <source>
        <dbReference type="EMBL" id="OGD23750.1"/>
    </source>
</evidence>
<dbReference type="InterPro" id="IPR020599">
    <property type="entry name" value="Transl_elong_fac_P/YeiP"/>
</dbReference>
<protein>
    <recommendedName>
        <fullName evidence="2">Elongation factor P</fullName>
        <shortName evidence="2">EF-P</shortName>
    </recommendedName>
</protein>
<evidence type="ECO:0000256" key="2">
    <source>
        <dbReference type="HAMAP-Rule" id="MF_00141"/>
    </source>
</evidence>
<dbReference type="PROSITE" id="PS01275">
    <property type="entry name" value="EFP"/>
    <property type="match status" value="1"/>
</dbReference>
<dbReference type="NCBIfam" id="NF001810">
    <property type="entry name" value="PRK00529.1"/>
    <property type="match status" value="1"/>
</dbReference>
<dbReference type="InterPro" id="IPR014722">
    <property type="entry name" value="Rib_uL2_dom2"/>
</dbReference>
<comment type="pathway">
    <text evidence="2">Protein biosynthesis; polypeptide chain elongation.</text>
</comment>
<proteinExistence type="inferred from homology"/>
<dbReference type="Pfam" id="PF08207">
    <property type="entry name" value="EFP_N"/>
    <property type="match status" value="1"/>
</dbReference>
<dbReference type="SUPFAM" id="SSF50104">
    <property type="entry name" value="Translation proteins SH3-like domain"/>
    <property type="match status" value="1"/>
</dbReference>
<sequence>MLSYNELRKGTFILVEKEPWIVEEFEFLRMQQRKPVAKVKLRNLITGRVQERTFHQNESVEEVELEKLPARYLYESRGTYWFDEVGNPKNRMSFEKEAIADSIPFLKANLEVKMVKFGDRIISVELPVKVEYTVTMAPPAIKGNTAQGGSKVVTLETGAEISVPLFVNEGDVIRINTETKEYVERVGK</sequence>
<accession>A0A1F5AZC2</accession>
<dbReference type="PANTHER" id="PTHR30053:SF12">
    <property type="entry name" value="ELONGATION FACTOR P (EF-P) FAMILY PROTEIN"/>
    <property type="match status" value="1"/>
</dbReference>
<dbReference type="InterPro" id="IPR012340">
    <property type="entry name" value="NA-bd_OB-fold"/>
</dbReference>
<evidence type="ECO:0000256" key="1">
    <source>
        <dbReference type="ARBA" id="ARBA00009479"/>
    </source>
</evidence>
<dbReference type="GO" id="GO:0003746">
    <property type="term" value="F:translation elongation factor activity"/>
    <property type="evidence" value="ECO:0007669"/>
    <property type="project" value="UniProtKB-UniRule"/>
</dbReference>
<keyword evidence="2" id="KW-0648">Protein biosynthesis</keyword>
<dbReference type="AlphaFoldDB" id="A0A1F5AZC2"/>
<comment type="subcellular location">
    <subcellularLocation>
        <location evidence="2">Cytoplasm</location>
    </subcellularLocation>
</comment>